<keyword evidence="3" id="KW-1185">Reference proteome</keyword>
<dbReference type="Gene3D" id="3.90.1570.30">
    <property type="match status" value="1"/>
</dbReference>
<sequence>MIKVKFPEPDFRIKTENNKDFLFDPIRKQWILLTPEEWVRQNFVQYLVKEMLYPVQLIAIEKELKLGTLKKRFDILVYDKDTKPWMLVECKAPEVLAGESAFHQALRYQIVLPAPFIIVTNGSLTQGWHNHEGVLSQLVQLPSWEMHNDLSRRKG</sequence>
<dbReference type="RefSeq" id="WP_386099139.1">
    <property type="nucleotide sequence ID" value="NZ_JBHUOZ010000003.1"/>
</dbReference>
<reference evidence="3" key="1">
    <citation type="journal article" date="2019" name="Int. J. Syst. Evol. Microbiol.">
        <title>The Global Catalogue of Microorganisms (GCM) 10K type strain sequencing project: providing services to taxonomists for standard genome sequencing and annotation.</title>
        <authorList>
            <consortium name="The Broad Institute Genomics Platform"/>
            <consortium name="The Broad Institute Genome Sequencing Center for Infectious Disease"/>
            <person name="Wu L."/>
            <person name="Ma J."/>
        </authorList>
    </citation>
    <scope>NUCLEOTIDE SEQUENCE [LARGE SCALE GENOMIC DNA]</scope>
    <source>
        <strain evidence="3">KCTC 23299</strain>
    </source>
</reference>
<dbReference type="Proteomes" id="UP001597511">
    <property type="component" value="Unassembled WGS sequence"/>
</dbReference>
<evidence type="ECO:0000313" key="2">
    <source>
        <dbReference type="EMBL" id="MFD2920557.1"/>
    </source>
</evidence>
<protein>
    <submittedName>
        <fullName evidence="2">Type I restriction enzyme HsdR N-terminal domain-containing protein</fullName>
    </submittedName>
</protein>
<dbReference type="EMBL" id="JBHUOZ010000003">
    <property type="protein sequence ID" value="MFD2920557.1"/>
    <property type="molecule type" value="Genomic_DNA"/>
</dbReference>
<evidence type="ECO:0000259" key="1">
    <source>
        <dbReference type="Pfam" id="PF13588"/>
    </source>
</evidence>
<proteinExistence type="predicted"/>
<comment type="caution">
    <text evidence="2">The sequence shown here is derived from an EMBL/GenBank/DDBJ whole genome shotgun (WGS) entry which is preliminary data.</text>
</comment>
<evidence type="ECO:0000313" key="3">
    <source>
        <dbReference type="Proteomes" id="UP001597511"/>
    </source>
</evidence>
<gene>
    <name evidence="2" type="ORF">ACFS6H_12595</name>
</gene>
<feature type="domain" description="Type I restriction enzyme R protein N-terminal" evidence="1">
    <location>
        <begin position="35"/>
        <end position="131"/>
    </location>
</feature>
<name>A0ABW6A5K3_9BACT</name>
<dbReference type="InterPro" id="IPR029464">
    <property type="entry name" value="HSDR_N"/>
</dbReference>
<dbReference type="Pfam" id="PF13588">
    <property type="entry name" value="HSDR_N_2"/>
    <property type="match status" value="1"/>
</dbReference>
<organism evidence="2 3">
    <name type="scientific">Terrimonas rubra</name>
    <dbReference type="NCBI Taxonomy" id="1035890"/>
    <lineage>
        <taxon>Bacteria</taxon>
        <taxon>Pseudomonadati</taxon>
        <taxon>Bacteroidota</taxon>
        <taxon>Chitinophagia</taxon>
        <taxon>Chitinophagales</taxon>
        <taxon>Chitinophagaceae</taxon>
        <taxon>Terrimonas</taxon>
    </lineage>
</organism>
<accession>A0ABW6A5K3</accession>